<evidence type="ECO:0000259" key="2">
    <source>
        <dbReference type="Pfam" id="PF21821"/>
    </source>
</evidence>
<comment type="caution">
    <text evidence="3">The sequence shown here is derived from an EMBL/GenBank/DDBJ whole genome shotgun (WGS) entry which is preliminary data.</text>
</comment>
<proteinExistence type="predicted"/>
<dbReference type="OrthoDB" id="2969869at2"/>
<protein>
    <recommendedName>
        <fullName evidence="2">Dit-like phage tail protein N-terminal domain-containing protein</fullName>
    </recommendedName>
</protein>
<feature type="domain" description="Dit-like phage tail protein N-terminal" evidence="2">
    <location>
        <begin position="12"/>
        <end position="117"/>
    </location>
</feature>
<evidence type="ECO:0000313" key="4">
    <source>
        <dbReference type="Proteomes" id="UP000019364"/>
    </source>
</evidence>
<keyword evidence="4" id="KW-1185">Reference proteome</keyword>
<organism evidence="3 4">
    <name type="scientific">Paenibacillus pini JCM 16418</name>
    <dbReference type="NCBI Taxonomy" id="1236976"/>
    <lineage>
        <taxon>Bacteria</taxon>
        <taxon>Bacillati</taxon>
        <taxon>Bacillota</taxon>
        <taxon>Bacilli</taxon>
        <taxon>Bacillales</taxon>
        <taxon>Paenibacillaceae</taxon>
        <taxon>Paenibacillus</taxon>
    </lineage>
</organism>
<evidence type="ECO:0000256" key="1">
    <source>
        <dbReference type="SAM" id="MobiDB-lite"/>
    </source>
</evidence>
<reference evidence="3 4" key="1">
    <citation type="journal article" date="2014" name="Genome Announc.">
        <title>Draft Genome Sequence of Paenibacillus pini JCM 16418T, Isolated from the Rhizosphere of Pine Tree.</title>
        <authorList>
            <person name="Yuki M."/>
            <person name="Oshima K."/>
            <person name="Suda W."/>
            <person name="Oshida Y."/>
            <person name="Kitamura K."/>
            <person name="Iida Y."/>
            <person name="Hattori M."/>
            <person name="Ohkuma M."/>
        </authorList>
    </citation>
    <scope>NUCLEOTIDE SEQUENCE [LARGE SCALE GENOMIC DNA]</scope>
    <source>
        <strain evidence="3 4">JCM 16418</strain>
    </source>
</reference>
<evidence type="ECO:0000313" key="3">
    <source>
        <dbReference type="EMBL" id="GAF06824.1"/>
    </source>
</evidence>
<dbReference type="Pfam" id="PF21821">
    <property type="entry name" value="Dit_like"/>
    <property type="match status" value="1"/>
</dbReference>
<accession>W7YWS0</accession>
<sequence length="173" mass="19029">MAKIDGYYILAEKEDSVLDVDITQQPVEKGIDVSDHVQRKARTLSISGVVSGDKAAETHQFLIESQDNGKIVNYVGRTTMKGLLSDLSTSRDYRTANGFTYSLTITEILIANSSFVSKLPLPVKAQAAKIVNSGVKQTKSKKKDGKKTTKKKTKAKVKKVKKVKKDKGAIWRA</sequence>
<dbReference type="eggNOG" id="COG1388">
    <property type="taxonomic scope" value="Bacteria"/>
</dbReference>
<name>W7YWS0_9BACL</name>
<dbReference type="Proteomes" id="UP000019364">
    <property type="component" value="Unassembled WGS sequence"/>
</dbReference>
<feature type="region of interest" description="Disordered" evidence="1">
    <location>
        <begin position="134"/>
        <end position="173"/>
    </location>
</feature>
<gene>
    <name evidence="3" type="ORF">JCM16418_806</name>
</gene>
<dbReference type="AlphaFoldDB" id="W7YWS0"/>
<dbReference type="RefSeq" id="WP_036646342.1">
    <property type="nucleotide sequence ID" value="NZ_BAVZ01000002.1"/>
</dbReference>
<dbReference type="EMBL" id="BAVZ01000002">
    <property type="protein sequence ID" value="GAF06824.1"/>
    <property type="molecule type" value="Genomic_DNA"/>
</dbReference>
<feature type="compositionally biased region" description="Basic residues" evidence="1">
    <location>
        <begin position="138"/>
        <end position="165"/>
    </location>
</feature>
<dbReference type="InterPro" id="IPR048494">
    <property type="entry name" value="Dit-like_N"/>
</dbReference>
<dbReference type="STRING" id="1236976.JCM16418_806"/>